<feature type="domain" description="Histidine kinase/HSP90-like ATPase" evidence="1">
    <location>
        <begin position="129"/>
        <end position="239"/>
    </location>
</feature>
<protein>
    <recommendedName>
        <fullName evidence="1">Histidine kinase/HSP90-like ATPase domain-containing protein</fullName>
    </recommendedName>
</protein>
<name>B6VQS2_STAAU</name>
<proteinExistence type="predicted"/>
<accession>B6VQS2</accession>
<dbReference type="AlphaFoldDB" id="B6VQS2"/>
<sequence>MKFRYDDFQNFYTLLDQEPSEIDEFKINMDFVNPFALILPASFIYEQGINVHKIAKNPFKGSVNSYAEHMNFFEWLNGLEGTTINIKDNYYPILRQDLKNYIRNRNNVVEITAKNISDIVSDDETLTELLNYALSEILRNIPEHSECSKSWICVQKWDHINYFEIEAAIVDYGVGIVTNTKKKYPTKSDEELLQKVMTPGFTTSDYEIRSYESDYYQNSGFGLYIVSNICKNLNGEFVILSNNLLYELTPQNKNFTQNRFNFPGTAIKMKFQIPKVNLNTKELIDNIVAEGEKIAQQKDDTKKVASKRSKSLKL</sequence>
<dbReference type="Gene3D" id="3.30.565.10">
    <property type="entry name" value="Histidine kinase-like ATPase, C-terminal domain"/>
    <property type="match status" value="1"/>
</dbReference>
<evidence type="ECO:0000313" key="2">
    <source>
        <dbReference type="EMBL" id="BAG84200.1"/>
    </source>
</evidence>
<dbReference type="InterPro" id="IPR003594">
    <property type="entry name" value="HATPase_dom"/>
</dbReference>
<dbReference type="Pfam" id="PF02518">
    <property type="entry name" value="HATPase_c"/>
    <property type="match status" value="1"/>
</dbReference>
<evidence type="ECO:0000259" key="1">
    <source>
        <dbReference type="Pfam" id="PF02518"/>
    </source>
</evidence>
<dbReference type="InterPro" id="IPR036890">
    <property type="entry name" value="HATPase_C_sf"/>
</dbReference>
<reference evidence="2" key="1">
    <citation type="journal article" date="2009" name="J. Antimicrob. Chemother.">
        <title>Genetic diversity of methicillin-resistant Staphylococcus aureus carrying type IV SCCmec in Orebro County and the western region of Sweden.</title>
        <authorList>
            <person name="Berglund C."/>
            <person name="Ito T."/>
            <person name="Ma X.X."/>
            <person name="Ikeda M."/>
            <person name="Watanabe S."/>
            <person name="Soderquist B."/>
            <person name="Hiramatsu K."/>
        </authorList>
    </citation>
    <scope>NUCLEOTIDE SEQUENCE</scope>
    <source>
        <strain evidence="2">JCSC6668</strain>
    </source>
</reference>
<organism evidence="2">
    <name type="scientific">Staphylococcus aureus</name>
    <dbReference type="NCBI Taxonomy" id="1280"/>
    <lineage>
        <taxon>Bacteria</taxon>
        <taxon>Bacillati</taxon>
        <taxon>Bacillota</taxon>
        <taxon>Bacilli</taxon>
        <taxon>Bacillales</taxon>
        <taxon>Staphylococcaceae</taxon>
        <taxon>Staphylococcus</taxon>
    </lineage>
</organism>
<dbReference type="SUPFAM" id="SSF55874">
    <property type="entry name" value="ATPase domain of HSP90 chaperone/DNA topoisomerase II/histidine kinase"/>
    <property type="match status" value="1"/>
</dbReference>
<dbReference type="EMBL" id="AB425823">
    <property type="protein sequence ID" value="BAG84200.1"/>
    <property type="molecule type" value="Genomic_DNA"/>
</dbReference>